<dbReference type="OMA" id="NTEDPCQ"/>
<reference evidence="2 3" key="1">
    <citation type="submission" date="2008-07" db="EMBL/GenBank/DDBJ databases">
        <authorList>
            <person name="El-Sayed N."/>
            <person name="Caler E."/>
            <person name="Inman J."/>
            <person name="Amedeo P."/>
            <person name="Hass B."/>
            <person name="Wortman J."/>
        </authorList>
    </citation>
    <scope>NUCLEOTIDE SEQUENCE [LARGE SCALE GENOMIC DNA]</scope>
    <source>
        <strain evidence="3">ATCC 50983 / TXsc</strain>
    </source>
</reference>
<feature type="region of interest" description="Disordered" evidence="1">
    <location>
        <begin position="1"/>
        <end position="101"/>
    </location>
</feature>
<dbReference type="GO" id="GO:0005682">
    <property type="term" value="C:U5 snRNP"/>
    <property type="evidence" value="ECO:0007669"/>
    <property type="project" value="InterPro"/>
</dbReference>
<evidence type="ECO:0000313" key="2">
    <source>
        <dbReference type="EMBL" id="EER02593.1"/>
    </source>
</evidence>
<feature type="compositionally biased region" description="Basic and acidic residues" evidence="1">
    <location>
        <begin position="220"/>
        <end position="233"/>
    </location>
</feature>
<dbReference type="PANTHER" id="PTHR13138:SF3">
    <property type="entry name" value="CD2 ANTIGEN CYTOPLASMIC TAIL-BINDING PROTEIN 2"/>
    <property type="match status" value="1"/>
</dbReference>
<dbReference type="AlphaFoldDB" id="C5LL29"/>
<protein>
    <submittedName>
        <fullName evidence="2">CD2 antigen cytoplasmic tail-binding protein, putative</fullName>
    </submittedName>
</protein>
<proteinExistence type="predicted"/>
<gene>
    <name evidence="2" type="ORF">Pmar_PMAR005933</name>
</gene>
<keyword evidence="3" id="KW-1185">Reference proteome</keyword>
<feature type="compositionally biased region" description="Acidic residues" evidence="1">
    <location>
        <begin position="89"/>
        <end position="100"/>
    </location>
</feature>
<dbReference type="OrthoDB" id="437190at2759"/>
<sequence length="318" mass="35989">MSHNTRRRRDLEAQQFSDDSEDEARGDEDNKSANPEWLKKAIRQQQGGGSKRKDGREEKGDAEMARAKRRAIRMGEDPDDSKDNIPETEGIDNEDPEMAVDDGIVLEPFNMRRENEEGHFDESGFYVQSRSEQAENLDAWLDSVDKGDQDSTYQNEEQRKKAEKLHAEFWGQGDDVDEDTQEVIPPLRDLVTQMYTITMDVKQSTPRGALRVLSPTVSAETKKKKDDAEARESHSRKKPRWQQKQSNTEDPCQGMSVDEKKAKFDELSTILEQLQDHYDRDCLDATLQDIYNTILALAQSGAPSASTGDGSAISSKDA</sequence>
<evidence type="ECO:0000313" key="3">
    <source>
        <dbReference type="Proteomes" id="UP000007800"/>
    </source>
</evidence>
<name>C5LL29_PERM5</name>
<dbReference type="RefSeq" id="XP_002769875.1">
    <property type="nucleotide sequence ID" value="XM_002769829.1"/>
</dbReference>
<dbReference type="EMBL" id="GG683038">
    <property type="protein sequence ID" value="EER02593.1"/>
    <property type="molecule type" value="Genomic_DNA"/>
</dbReference>
<dbReference type="InterPro" id="IPR039905">
    <property type="entry name" value="CD2BP2/Lin1"/>
</dbReference>
<feature type="region of interest" description="Disordered" evidence="1">
    <location>
        <begin position="204"/>
        <end position="259"/>
    </location>
</feature>
<evidence type="ECO:0000256" key="1">
    <source>
        <dbReference type="SAM" id="MobiDB-lite"/>
    </source>
</evidence>
<dbReference type="GeneID" id="9047819"/>
<organism evidence="3">
    <name type="scientific">Perkinsus marinus (strain ATCC 50983 / TXsc)</name>
    <dbReference type="NCBI Taxonomy" id="423536"/>
    <lineage>
        <taxon>Eukaryota</taxon>
        <taxon>Sar</taxon>
        <taxon>Alveolata</taxon>
        <taxon>Perkinsozoa</taxon>
        <taxon>Perkinsea</taxon>
        <taxon>Perkinsida</taxon>
        <taxon>Perkinsidae</taxon>
        <taxon>Perkinsus</taxon>
    </lineage>
</organism>
<feature type="compositionally biased region" description="Basic and acidic residues" evidence="1">
    <location>
        <begin position="51"/>
        <end position="66"/>
    </location>
</feature>
<dbReference type="Proteomes" id="UP000007800">
    <property type="component" value="Unassembled WGS sequence"/>
</dbReference>
<feature type="compositionally biased region" description="Basic and acidic residues" evidence="1">
    <location>
        <begin position="73"/>
        <end position="85"/>
    </location>
</feature>
<accession>C5LL29</accession>
<dbReference type="InParanoid" id="C5LL29"/>
<dbReference type="PANTHER" id="PTHR13138">
    <property type="entry name" value="PROTEIN LIN1"/>
    <property type="match status" value="1"/>
</dbReference>